<dbReference type="EMBL" id="LJGW01000089">
    <property type="protein sequence ID" value="OEV13241.1"/>
    <property type="molecule type" value="Genomic_DNA"/>
</dbReference>
<sequence>MQAVIPWNSDKAHRCPRCHHVTADAPSPWEVYTCCRCGTRFARWPRLQRALRHVGVTCAECTFPHPVPVDGAPYGFLRRSIAGMGGDRLCLFEAWKWTVPDEKGGAQYLNTRSDRLSAVADVANRFSLFGRDEEDDTPLIVVVVDESHDRYGTDDEKLWDDFAEGRAEAYGVGLLTRSPDTRRFLPASETFTWGRVASPGQEGIYTDAARIPDASLRRRWPLLSPPL</sequence>
<organism evidence="1 2">
    <name type="scientific">Streptomyces nanshensis</name>
    <dbReference type="NCBI Taxonomy" id="518642"/>
    <lineage>
        <taxon>Bacteria</taxon>
        <taxon>Bacillati</taxon>
        <taxon>Actinomycetota</taxon>
        <taxon>Actinomycetes</taxon>
        <taxon>Kitasatosporales</taxon>
        <taxon>Streptomycetaceae</taxon>
        <taxon>Streptomyces</taxon>
    </lineage>
</organism>
<evidence type="ECO:0000313" key="1">
    <source>
        <dbReference type="EMBL" id="OEV13241.1"/>
    </source>
</evidence>
<accession>A0A1E7LAW4</accession>
<protein>
    <submittedName>
        <fullName evidence="1">Uncharacterized protein</fullName>
    </submittedName>
</protein>
<reference evidence="1 2" key="1">
    <citation type="journal article" date="2016" name="Front. Microbiol.">
        <title>Comparative Genomics Analysis of Streptomyces Species Reveals Their Adaptation to the Marine Environment and Their Diversity at the Genomic Level.</title>
        <authorList>
            <person name="Tian X."/>
            <person name="Zhang Z."/>
            <person name="Yang T."/>
            <person name="Chen M."/>
            <person name="Li J."/>
            <person name="Chen F."/>
            <person name="Yang J."/>
            <person name="Li W."/>
            <person name="Zhang B."/>
            <person name="Zhang Z."/>
            <person name="Wu J."/>
            <person name="Zhang C."/>
            <person name="Long L."/>
            <person name="Xiao J."/>
        </authorList>
    </citation>
    <scope>NUCLEOTIDE SEQUENCE [LARGE SCALE GENOMIC DNA]</scope>
    <source>
        <strain evidence="1 2">SCSIO 10429</strain>
    </source>
</reference>
<gene>
    <name evidence="1" type="ORF">AN218_04490</name>
</gene>
<proteinExistence type="predicted"/>
<dbReference type="Proteomes" id="UP000176005">
    <property type="component" value="Unassembled WGS sequence"/>
</dbReference>
<name>A0A1E7LAW4_9ACTN</name>
<dbReference type="AlphaFoldDB" id="A0A1E7LAW4"/>
<comment type="caution">
    <text evidence="1">The sequence shown here is derived from an EMBL/GenBank/DDBJ whole genome shotgun (WGS) entry which is preliminary data.</text>
</comment>
<keyword evidence="2" id="KW-1185">Reference proteome</keyword>
<evidence type="ECO:0000313" key="2">
    <source>
        <dbReference type="Proteomes" id="UP000176005"/>
    </source>
</evidence>